<evidence type="ECO:0008006" key="8">
    <source>
        <dbReference type="Google" id="ProtNLM"/>
    </source>
</evidence>
<dbReference type="Proteomes" id="UP000092403">
    <property type="component" value="Unassembled WGS sequence"/>
</dbReference>
<feature type="compositionally biased region" description="Polar residues" evidence="1">
    <location>
        <begin position="442"/>
        <end position="456"/>
    </location>
</feature>
<dbReference type="PATRIC" id="fig|1706438.3.peg.1054"/>
<organism evidence="3 7">
    <name type="scientific">Candidatus Methanofastidiosum methylothiophilum</name>
    <dbReference type="NCBI Taxonomy" id="1705564"/>
    <lineage>
        <taxon>Archaea</taxon>
        <taxon>Methanobacteriati</taxon>
        <taxon>Methanobacteriota</taxon>
        <taxon>Stenosarchaea group</taxon>
        <taxon>Candidatus Methanofastidiosia</taxon>
        <taxon>Candidatus Methanofastidiosales</taxon>
        <taxon>Candidatus Methanofastidiosaceae</taxon>
        <taxon>Candidatus Methanofastidiosum</taxon>
    </lineage>
</organism>
<dbReference type="EMBL" id="LNGF01000019">
    <property type="protein sequence ID" value="KYC47673.1"/>
    <property type="molecule type" value="Genomic_DNA"/>
</dbReference>
<dbReference type="Proteomes" id="UP000092401">
    <property type="component" value="Unassembled WGS sequence"/>
</dbReference>
<evidence type="ECO:0000313" key="4">
    <source>
        <dbReference type="EMBL" id="KYC47673.1"/>
    </source>
</evidence>
<evidence type="ECO:0000313" key="5">
    <source>
        <dbReference type="EMBL" id="KYC50134.1"/>
    </source>
</evidence>
<evidence type="ECO:0000313" key="6">
    <source>
        <dbReference type="Proteomes" id="UP000091929"/>
    </source>
</evidence>
<keyword evidence="2" id="KW-1133">Transmembrane helix</keyword>
<accession>A0A150IZN0</accession>
<sequence>MNKAITSFLILLIVFSTFGTFIGAQEDTKNLIPEVSLNYPTDATPNQEIKVTVRVKNTVNDVMWDTLAYVDEDSMTKEAKAAFQIIEGKKLFPVRMDPGQEESVILTVKVTTRALSGEYLLPVVVATGIGGCREGCEPSLLTVFSTIKIKRNDPLITLEFDRYQIDIEQGVCEVELVVPYLPNIPFRITNVNNTESAYNLRMTVVQDTPMVKGIIDPPVNQSVLPPGGQITGSLYIRASYEAPIGTQVIRVRLVYADKYGADYDLFREIGATVKNVGKNFYNQGRLYYDACDYGNAKISLGQAREIYLENNNILVVQEIDKLVKRMDANDKFMEGQNRFFSGDLKNAVAYYSEAKTLYTEINDCQAVQLCEDAMRAANRPLGGILGGVSGSGGDSLTTFSIHTIIEIILAIIVAILLIIIIRGKGGSGGGRSLNIKGKIKRPSQQQVNRPSQQPISRPSAEPIRPIRKI</sequence>
<dbReference type="Proteomes" id="UP000091929">
    <property type="component" value="Unassembled WGS sequence"/>
</dbReference>
<dbReference type="PATRIC" id="fig|1706437.3.peg.1004"/>
<name>A0A150ILD1_9EURY</name>
<keyword evidence="2" id="KW-0472">Membrane</keyword>
<proteinExistence type="predicted"/>
<dbReference type="EMBL" id="LNJC01000019">
    <property type="protein sequence ID" value="KYC50134.1"/>
    <property type="molecule type" value="Genomic_DNA"/>
</dbReference>
<protein>
    <recommendedName>
        <fullName evidence="8">CARDB domain-containing protein</fullName>
    </recommendedName>
</protein>
<comment type="caution">
    <text evidence="3">The sequence shown here is derived from an EMBL/GenBank/DDBJ whole genome shotgun (WGS) entry which is preliminary data.</text>
</comment>
<evidence type="ECO:0000313" key="3">
    <source>
        <dbReference type="EMBL" id="KYC45484.1"/>
    </source>
</evidence>
<evidence type="ECO:0000256" key="1">
    <source>
        <dbReference type="SAM" id="MobiDB-lite"/>
    </source>
</evidence>
<dbReference type="EMBL" id="LNGE01000017">
    <property type="protein sequence ID" value="KYC45484.1"/>
    <property type="molecule type" value="Genomic_DNA"/>
</dbReference>
<accession>A0A150IRR1</accession>
<keyword evidence="2" id="KW-0812">Transmembrane</keyword>
<dbReference type="AlphaFoldDB" id="A0A150ILD1"/>
<reference evidence="6 7" key="1">
    <citation type="journal article" date="2016" name="ISME J.">
        <title>Chasing the elusive Euryarchaeota class WSA2: genomes reveal a uniquely fastidious methyl-reducing methanogen.</title>
        <authorList>
            <person name="Nobu M.K."/>
            <person name="Narihiro T."/>
            <person name="Kuroda K."/>
            <person name="Mei R."/>
            <person name="Liu W.T."/>
        </authorList>
    </citation>
    <scope>NUCLEOTIDE SEQUENCE [LARGE SCALE GENOMIC DNA]</scope>
    <source>
        <strain evidence="3">B03fssc0709_Meth_Bin005</strain>
        <strain evidence="4">B15fssc0709_Meth_Bin003</strain>
        <strain evidence="5">BMIXfssc0709_Meth_Bin006</strain>
    </source>
</reference>
<dbReference type="PATRIC" id="fig|1706436.3.peg.795"/>
<feature type="transmembrane region" description="Helical" evidence="2">
    <location>
        <begin position="399"/>
        <end position="421"/>
    </location>
</feature>
<accession>A0A150ILD1</accession>
<evidence type="ECO:0000256" key="2">
    <source>
        <dbReference type="SAM" id="Phobius"/>
    </source>
</evidence>
<gene>
    <name evidence="3" type="ORF">APG10_00786</name>
    <name evidence="4" type="ORF">APG11_00994</name>
    <name evidence="5" type="ORF">APG12_01044</name>
</gene>
<feature type="region of interest" description="Disordered" evidence="1">
    <location>
        <begin position="432"/>
        <end position="469"/>
    </location>
</feature>
<evidence type="ECO:0000313" key="7">
    <source>
        <dbReference type="Proteomes" id="UP000092401"/>
    </source>
</evidence>